<dbReference type="AlphaFoldDB" id="A0A087U2V7"/>
<protein>
    <submittedName>
        <fullName evidence="2">Uncharacterized protein</fullName>
    </submittedName>
</protein>
<keyword evidence="3" id="KW-1185">Reference proteome</keyword>
<dbReference type="EMBL" id="KK117890">
    <property type="protein sequence ID" value="KFM71696.1"/>
    <property type="molecule type" value="Genomic_DNA"/>
</dbReference>
<reference evidence="2 3" key="1">
    <citation type="submission" date="2013-11" db="EMBL/GenBank/DDBJ databases">
        <title>Genome sequencing of Stegodyphus mimosarum.</title>
        <authorList>
            <person name="Bechsgaard J."/>
        </authorList>
    </citation>
    <scope>NUCLEOTIDE SEQUENCE [LARGE SCALE GENOMIC DNA]</scope>
</reference>
<evidence type="ECO:0000256" key="1">
    <source>
        <dbReference type="SAM" id="MobiDB-lite"/>
    </source>
</evidence>
<feature type="non-terminal residue" evidence="2">
    <location>
        <position position="61"/>
    </location>
</feature>
<sequence length="61" mass="7153">GGRFRYGRGEDPSAEVVKVKSRREKKVSQHEQHASNLDTPRKVPPKNEPSYFLFFFFLPFL</sequence>
<feature type="region of interest" description="Disordered" evidence="1">
    <location>
        <begin position="1"/>
        <end position="46"/>
    </location>
</feature>
<accession>A0A087U2V7</accession>
<evidence type="ECO:0000313" key="3">
    <source>
        <dbReference type="Proteomes" id="UP000054359"/>
    </source>
</evidence>
<feature type="non-terminal residue" evidence="2">
    <location>
        <position position="1"/>
    </location>
</feature>
<gene>
    <name evidence="2" type="ORF">X975_10595</name>
</gene>
<organism evidence="2 3">
    <name type="scientific">Stegodyphus mimosarum</name>
    <name type="common">African social velvet spider</name>
    <dbReference type="NCBI Taxonomy" id="407821"/>
    <lineage>
        <taxon>Eukaryota</taxon>
        <taxon>Metazoa</taxon>
        <taxon>Ecdysozoa</taxon>
        <taxon>Arthropoda</taxon>
        <taxon>Chelicerata</taxon>
        <taxon>Arachnida</taxon>
        <taxon>Araneae</taxon>
        <taxon>Araneomorphae</taxon>
        <taxon>Entelegynae</taxon>
        <taxon>Eresoidea</taxon>
        <taxon>Eresidae</taxon>
        <taxon>Stegodyphus</taxon>
    </lineage>
</organism>
<proteinExistence type="predicted"/>
<name>A0A087U2V7_STEMI</name>
<evidence type="ECO:0000313" key="2">
    <source>
        <dbReference type="EMBL" id="KFM71696.1"/>
    </source>
</evidence>
<dbReference type="Proteomes" id="UP000054359">
    <property type="component" value="Unassembled WGS sequence"/>
</dbReference>